<dbReference type="GO" id="GO:0008235">
    <property type="term" value="F:metalloexopeptidase activity"/>
    <property type="evidence" value="ECO:0007669"/>
    <property type="project" value="TreeGrafter"/>
</dbReference>
<dbReference type="Proteomes" id="UP000689195">
    <property type="component" value="Unassembled WGS sequence"/>
</dbReference>
<dbReference type="GO" id="GO:0005737">
    <property type="term" value="C:cytoplasm"/>
    <property type="evidence" value="ECO:0007669"/>
    <property type="project" value="TreeGrafter"/>
</dbReference>
<keyword evidence="3" id="KW-1185">Reference proteome</keyword>
<dbReference type="PANTHER" id="PTHR45777:SF2">
    <property type="entry name" value="METHIONINE AMINOPEPTIDASE 2"/>
    <property type="match status" value="1"/>
</dbReference>
<organism evidence="2 3">
    <name type="scientific">Paramecium pentaurelia</name>
    <dbReference type="NCBI Taxonomy" id="43138"/>
    <lineage>
        <taxon>Eukaryota</taxon>
        <taxon>Sar</taxon>
        <taxon>Alveolata</taxon>
        <taxon>Ciliophora</taxon>
        <taxon>Intramacronucleata</taxon>
        <taxon>Oligohymenophorea</taxon>
        <taxon>Peniculida</taxon>
        <taxon>Parameciidae</taxon>
        <taxon>Paramecium</taxon>
    </lineage>
</organism>
<name>A0A8S1VUW1_9CILI</name>
<dbReference type="GO" id="GO:0004177">
    <property type="term" value="F:aminopeptidase activity"/>
    <property type="evidence" value="ECO:0007669"/>
    <property type="project" value="TreeGrafter"/>
</dbReference>
<proteinExistence type="predicted"/>
<dbReference type="InterPro" id="IPR050247">
    <property type="entry name" value="Met_Aminopeptidase_Type2"/>
</dbReference>
<accession>A0A8S1VUW1</accession>
<protein>
    <submittedName>
        <fullName evidence="2">Uncharacterized protein</fullName>
    </submittedName>
</protein>
<evidence type="ECO:0000313" key="3">
    <source>
        <dbReference type="Proteomes" id="UP000689195"/>
    </source>
</evidence>
<keyword evidence="1" id="KW-0378">Hydrolase</keyword>
<evidence type="ECO:0000256" key="1">
    <source>
        <dbReference type="ARBA" id="ARBA00022801"/>
    </source>
</evidence>
<dbReference type="PANTHER" id="PTHR45777">
    <property type="entry name" value="METHIONINE AMINOPEPTIDASE 2"/>
    <property type="match status" value="1"/>
</dbReference>
<reference evidence="2" key="1">
    <citation type="submission" date="2021-01" db="EMBL/GenBank/DDBJ databases">
        <authorList>
            <consortium name="Genoscope - CEA"/>
            <person name="William W."/>
        </authorList>
    </citation>
    <scope>NUCLEOTIDE SEQUENCE</scope>
</reference>
<comment type="caution">
    <text evidence="2">The sequence shown here is derived from an EMBL/GenBank/DDBJ whole genome shotgun (WGS) entry which is preliminary data.</text>
</comment>
<evidence type="ECO:0000313" key="2">
    <source>
        <dbReference type="EMBL" id="CAD8179965.1"/>
    </source>
</evidence>
<gene>
    <name evidence="2" type="ORF">PPENT_87.1.T0730085</name>
</gene>
<sequence length="174" mass="20697">MNFITVNWTADPVDDTVLDYNIVYYLGYGLKLMEGLLNSIISGKIQSSFQQTLRISKGCHMNKNKNAGKDVKSCELVQPFKKLQKVMKFKQMLRAKNIKSIKKLYEHQINTKYMKEKFIKQQRQIQNLMEKGKLYIIKTFEFTRKGIFNEECSHLIKDFYFQYILSRTQKLRDL</sequence>
<dbReference type="EMBL" id="CAJJDO010000073">
    <property type="protein sequence ID" value="CAD8179965.1"/>
    <property type="molecule type" value="Genomic_DNA"/>
</dbReference>
<dbReference type="AlphaFoldDB" id="A0A8S1VUW1"/>